<evidence type="ECO:0000313" key="8">
    <source>
        <dbReference type="EMBL" id="QJD31489.1"/>
    </source>
</evidence>
<dbReference type="InterPro" id="IPR013324">
    <property type="entry name" value="RNA_pol_sigma_r3/r4-like"/>
</dbReference>
<dbReference type="InterPro" id="IPR014284">
    <property type="entry name" value="RNA_pol_sigma-70_dom"/>
</dbReference>
<dbReference type="Pfam" id="PF04542">
    <property type="entry name" value="Sigma70_r2"/>
    <property type="match status" value="1"/>
</dbReference>
<dbReference type="Gene3D" id="1.10.10.10">
    <property type="entry name" value="Winged helix-like DNA-binding domain superfamily/Winged helix DNA-binding domain"/>
    <property type="match status" value="1"/>
</dbReference>
<dbReference type="SUPFAM" id="SSF88946">
    <property type="entry name" value="Sigma2 domain of RNA polymerase sigma factors"/>
    <property type="match status" value="1"/>
</dbReference>
<dbReference type="KEGG" id="metu:GNH96_15350"/>
<keyword evidence="2" id="KW-0805">Transcription regulation</keyword>
<dbReference type="GO" id="GO:0003677">
    <property type="term" value="F:DNA binding"/>
    <property type="evidence" value="ECO:0007669"/>
    <property type="project" value="InterPro"/>
</dbReference>
<dbReference type="InterPro" id="IPR013249">
    <property type="entry name" value="RNA_pol_sigma70_r4_t2"/>
</dbReference>
<keyword evidence="9" id="KW-1185">Reference proteome</keyword>
<dbReference type="CDD" id="cd06171">
    <property type="entry name" value="Sigma70_r4"/>
    <property type="match status" value="1"/>
</dbReference>
<feature type="domain" description="RNA polymerase sigma factor 70 region 4 type 2" evidence="7">
    <location>
        <begin position="152"/>
        <end position="202"/>
    </location>
</feature>
<proteinExistence type="inferred from homology"/>
<feature type="domain" description="RNA polymerase sigma-70 region 2" evidence="6">
    <location>
        <begin position="50"/>
        <end position="115"/>
    </location>
</feature>
<dbReference type="Gene3D" id="1.10.1740.10">
    <property type="match status" value="1"/>
</dbReference>
<evidence type="ECO:0000256" key="2">
    <source>
        <dbReference type="ARBA" id="ARBA00023015"/>
    </source>
</evidence>
<evidence type="ECO:0000259" key="6">
    <source>
        <dbReference type="Pfam" id="PF04542"/>
    </source>
</evidence>
<dbReference type="InterPro" id="IPR007627">
    <property type="entry name" value="RNA_pol_sigma70_r2"/>
</dbReference>
<reference evidence="9" key="1">
    <citation type="submission" date="2019-12" db="EMBL/GenBank/DDBJ databases">
        <authorList>
            <person name="Awala S.I."/>
            <person name="Rhee S.K."/>
        </authorList>
    </citation>
    <scope>NUCLEOTIDE SEQUENCE [LARGE SCALE GENOMIC DNA]</scope>
    <source>
        <strain evidence="9">IM1</strain>
    </source>
</reference>
<evidence type="ECO:0000256" key="5">
    <source>
        <dbReference type="SAM" id="MobiDB-lite"/>
    </source>
</evidence>
<dbReference type="PANTHER" id="PTHR43133">
    <property type="entry name" value="RNA POLYMERASE ECF-TYPE SIGMA FACTO"/>
    <property type="match status" value="1"/>
</dbReference>
<accession>A0A858QC20</accession>
<dbReference type="NCBIfam" id="TIGR02937">
    <property type="entry name" value="sigma70-ECF"/>
    <property type="match status" value="1"/>
</dbReference>
<dbReference type="InterPro" id="IPR039425">
    <property type="entry name" value="RNA_pol_sigma-70-like"/>
</dbReference>
<dbReference type="EMBL" id="CP046565">
    <property type="protein sequence ID" value="QJD31489.1"/>
    <property type="molecule type" value="Genomic_DNA"/>
</dbReference>
<keyword evidence="4" id="KW-0804">Transcription</keyword>
<evidence type="ECO:0000256" key="4">
    <source>
        <dbReference type="ARBA" id="ARBA00023163"/>
    </source>
</evidence>
<dbReference type="Pfam" id="PF08281">
    <property type="entry name" value="Sigma70_r4_2"/>
    <property type="match status" value="1"/>
</dbReference>
<dbReference type="AlphaFoldDB" id="A0A858QC20"/>
<evidence type="ECO:0000313" key="9">
    <source>
        <dbReference type="Proteomes" id="UP000503004"/>
    </source>
</evidence>
<keyword evidence="3" id="KW-0731">Sigma factor</keyword>
<name>A0A858QC20_9GAMM</name>
<gene>
    <name evidence="8" type="ORF">GNH96_15350</name>
</gene>
<dbReference type="SUPFAM" id="SSF88659">
    <property type="entry name" value="Sigma3 and sigma4 domains of RNA polymerase sigma factors"/>
    <property type="match status" value="1"/>
</dbReference>
<dbReference type="PANTHER" id="PTHR43133:SF66">
    <property type="entry name" value="ECF RNA POLYMERASE SIGMA FACTOR SIGK"/>
    <property type="match status" value="1"/>
</dbReference>
<evidence type="ECO:0000256" key="3">
    <source>
        <dbReference type="ARBA" id="ARBA00023082"/>
    </source>
</evidence>
<comment type="similarity">
    <text evidence="1">Belongs to the sigma-70 factor family. ECF subfamily.</text>
</comment>
<dbReference type="Proteomes" id="UP000503004">
    <property type="component" value="Chromosome"/>
</dbReference>
<sequence>MEPGGVSDDVAADAALCPPSQSGRSAPDERQLGDWIARVVDRDANALAALYDALVGRVYGLALRITQRAPLAEEVAQDTFWQIWRQAPRFDPERGTALAWIMTIARSRALDALRRIETNECELDPEILDRLECPGEDAPPDLLAAVQDGHVLHAALASLDPVPRQLVSLAFFRGLSHDEIAGYAGLPLGTVKSHIRRALIALRQRLAPDANSRL</sequence>
<organism evidence="8 9">
    <name type="scientific">Methylococcus geothermalis</name>
    <dbReference type="NCBI Taxonomy" id="2681310"/>
    <lineage>
        <taxon>Bacteria</taxon>
        <taxon>Pseudomonadati</taxon>
        <taxon>Pseudomonadota</taxon>
        <taxon>Gammaproteobacteria</taxon>
        <taxon>Methylococcales</taxon>
        <taxon>Methylococcaceae</taxon>
        <taxon>Methylococcus</taxon>
    </lineage>
</organism>
<dbReference type="GO" id="GO:0016987">
    <property type="term" value="F:sigma factor activity"/>
    <property type="evidence" value="ECO:0007669"/>
    <property type="project" value="UniProtKB-KW"/>
</dbReference>
<dbReference type="InterPro" id="IPR013325">
    <property type="entry name" value="RNA_pol_sigma_r2"/>
</dbReference>
<feature type="region of interest" description="Disordered" evidence="5">
    <location>
        <begin position="1"/>
        <end position="29"/>
    </location>
</feature>
<dbReference type="GO" id="GO:0006352">
    <property type="term" value="P:DNA-templated transcription initiation"/>
    <property type="evidence" value="ECO:0007669"/>
    <property type="project" value="InterPro"/>
</dbReference>
<dbReference type="InterPro" id="IPR036388">
    <property type="entry name" value="WH-like_DNA-bd_sf"/>
</dbReference>
<protein>
    <submittedName>
        <fullName evidence="8">Sigma-70 family RNA polymerase sigma factor</fullName>
    </submittedName>
</protein>
<evidence type="ECO:0000259" key="7">
    <source>
        <dbReference type="Pfam" id="PF08281"/>
    </source>
</evidence>
<evidence type="ECO:0000256" key="1">
    <source>
        <dbReference type="ARBA" id="ARBA00010641"/>
    </source>
</evidence>